<protein>
    <submittedName>
        <fullName evidence="1">Uncharacterized protein</fullName>
    </submittedName>
</protein>
<accession>A0A9Q3E5C3</accession>
<dbReference type="AlphaFoldDB" id="A0A9Q3E5C3"/>
<reference evidence="1" key="1">
    <citation type="submission" date="2021-03" db="EMBL/GenBank/DDBJ databases">
        <title>Draft genome sequence of rust myrtle Austropuccinia psidii MF-1, a brazilian biotype.</title>
        <authorList>
            <person name="Quecine M.C."/>
            <person name="Pachon D.M.R."/>
            <person name="Bonatelli M.L."/>
            <person name="Correr F.H."/>
            <person name="Franceschini L.M."/>
            <person name="Leite T.F."/>
            <person name="Margarido G.R.A."/>
            <person name="Almeida C.A."/>
            <person name="Ferrarezi J.A."/>
            <person name="Labate C.A."/>
        </authorList>
    </citation>
    <scope>NUCLEOTIDE SEQUENCE</scope>
    <source>
        <strain evidence="1">MF-1</strain>
    </source>
</reference>
<gene>
    <name evidence="1" type="ORF">O181_055985</name>
</gene>
<name>A0A9Q3E5C3_9BASI</name>
<dbReference type="Proteomes" id="UP000765509">
    <property type="component" value="Unassembled WGS sequence"/>
</dbReference>
<sequence>MTPYLIETGREVDTLEKRDLATDLLFQDHSNLDTTSRNLEILTTSLAAPDLSSGNVPGQNSLYLTNLLHSAFGHIGYKRMKCFIQQKFGNEARKSLNGKFCSCQHCYVAKSTRRSVLGSCKQSLNPLDTVTTDLMGQFDEAIPHKGRYALTIRDIGSS</sequence>
<dbReference type="EMBL" id="AVOT02025145">
    <property type="protein sequence ID" value="MBW0516270.1"/>
    <property type="molecule type" value="Genomic_DNA"/>
</dbReference>
<comment type="caution">
    <text evidence="1">The sequence shown here is derived from an EMBL/GenBank/DDBJ whole genome shotgun (WGS) entry which is preliminary data.</text>
</comment>
<dbReference type="OrthoDB" id="2518422at2759"/>
<evidence type="ECO:0000313" key="2">
    <source>
        <dbReference type="Proteomes" id="UP000765509"/>
    </source>
</evidence>
<organism evidence="1 2">
    <name type="scientific">Austropuccinia psidii MF-1</name>
    <dbReference type="NCBI Taxonomy" id="1389203"/>
    <lineage>
        <taxon>Eukaryota</taxon>
        <taxon>Fungi</taxon>
        <taxon>Dikarya</taxon>
        <taxon>Basidiomycota</taxon>
        <taxon>Pucciniomycotina</taxon>
        <taxon>Pucciniomycetes</taxon>
        <taxon>Pucciniales</taxon>
        <taxon>Sphaerophragmiaceae</taxon>
        <taxon>Austropuccinia</taxon>
    </lineage>
</organism>
<evidence type="ECO:0000313" key="1">
    <source>
        <dbReference type="EMBL" id="MBW0516270.1"/>
    </source>
</evidence>
<keyword evidence="2" id="KW-1185">Reference proteome</keyword>
<proteinExistence type="predicted"/>